<dbReference type="EMBL" id="CP126101">
    <property type="protein sequence ID" value="WHY50052.1"/>
    <property type="molecule type" value="Genomic_DNA"/>
</dbReference>
<dbReference type="RefSeq" id="WP_283868751.1">
    <property type="nucleotide sequence ID" value="NZ_CP126101.1"/>
</dbReference>
<dbReference type="Proteomes" id="UP001178322">
    <property type="component" value="Chromosome"/>
</dbReference>
<protein>
    <submittedName>
        <fullName evidence="1">Uncharacterized protein</fullName>
    </submittedName>
</protein>
<proteinExistence type="predicted"/>
<evidence type="ECO:0000313" key="1">
    <source>
        <dbReference type="EMBL" id="WHY50052.1"/>
    </source>
</evidence>
<name>A0AAX3WSE0_9BACI</name>
<reference evidence="1" key="1">
    <citation type="submission" date="2023-05" db="EMBL/GenBank/DDBJ databases">
        <title>Comparative genomics of Bacillaceae isolates and their secondary metabolite potential.</title>
        <authorList>
            <person name="Song L."/>
            <person name="Nielsen L.J."/>
            <person name="Mohite O."/>
            <person name="Xu X."/>
            <person name="Weber T."/>
            <person name="Kovacs A.T."/>
        </authorList>
    </citation>
    <scope>NUCLEOTIDE SEQUENCE</scope>
    <source>
        <strain evidence="1">LY1</strain>
    </source>
</reference>
<evidence type="ECO:0000313" key="2">
    <source>
        <dbReference type="Proteomes" id="UP001178322"/>
    </source>
</evidence>
<sequence length="163" mass="18145">MEQLIIFAIIAIVSSIFGKSKTKKEHKQMPPFNKDSHVDPTTLAKAEEVPSQRPVVKPQSFEDFAREFLGEWKNNEPKVEQTKNIVEEKGNEEVPSYVAPPIVPIESVSRASNRQSVGRLEAGKNIKEAAQSHSAFQLPNSKKSLMQAIVMAEVLGPPKAKRK</sequence>
<organism evidence="1 2">
    <name type="scientific">Lysinibacillus pakistanensis</name>
    <dbReference type="NCBI Taxonomy" id="759811"/>
    <lineage>
        <taxon>Bacteria</taxon>
        <taxon>Bacillati</taxon>
        <taxon>Bacillota</taxon>
        <taxon>Bacilli</taxon>
        <taxon>Bacillales</taxon>
        <taxon>Bacillaceae</taxon>
        <taxon>Lysinibacillus</taxon>
    </lineage>
</organism>
<accession>A0AAX3WSE0</accession>
<gene>
    <name evidence="1" type="ORF">QNH24_17190</name>
</gene>
<dbReference type="AlphaFoldDB" id="A0AAX3WSE0"/>